<dbReference type="AlphaFoldDB" id="A0A1R2AP88"/>
<name>A0A1R2AP88_9CILI</name>
<sequence length="79" mass="9208">MGTCICKQTNKKQIVTPKSEKFTLPICIEAKNTSVRNSIAVWIFPSEYSDMIEKLKMEKLNPLNLNLSELYRRRKLSMN</sequence>
<organism evidence="1 2">
    <name type="scientific">Stentor coeruleus</name>
    <dbReference type="NCBI Taxonomy" id="5963"/>
    <lineage>
        <taxon>Eukaryota</taxon>
        <taxon>Sar</taxon>
        <taxon>Alveolata</taxon>
        <taxon>Ciliophora</taxon>
        <taxon>Postciliodesmatophora</taxon>
        <taxon>Heterotrichea</taxon>
        <taxon>Heterotrichida</taxon>
        <taxon>Stentoridae</taxon>
        <taxon>Stentor</taxon>
    </lineage>
</organism>
<accession>A0A1R2AP88</accession>
<evidence type="ECO:0000313" key="1">
    <source>
        <dbReference type="EMBL" id="OMJ66265.1"/>
    </source>
</evidence>
<comment type="caution">
    <text evidence="1">The sequence shown here is derived from an EMBL/GenBank/DDBJ whole genome shotgun (WGS) entry which is preliminary data.</text>
</comment>
<dbReference type="Proteomes" id="UP000187209">
    <property type="component" value="Unassembled WGS sequence"/>
</dbReference>
<evidence type="ECO:0000313" key="2">
    <source>
        <dbReference type="Proteomes" id="UP000187209"/>
    </source>
</evidence>
<dbReference type="EMBL" id="MPUH01001768">
    <property type="protein sequence ID" value="OMJ66265.1"/>
    <property type="molecule type" value="Genomic_DNA"/>
</dbReference>
<keyword evidence="2" id="KW-1185">Reference proteome</keyword>
<proteinExistence type="predicted"/>
<gene>
    <name evidence="1" type="ORF">SteCoe_36956</name>
</gene>
<protein>
    <submittedName>
        <fullName evidence="1">Uncharacterized protein</fullName>
    </submittedName>
</protein>
<reference evidence="1 2" key="1">
    <citation type="submission" date="2016-11" db="EMBL/GenBank/DDBJ databases">
        <title>The macronuclear genome of Stentor coeruleus: a giant cell with tiny introns.</title>
        <authorList>
            <person name="Slabodnick M."/>
            <person name="Ruby J.G."/>
            <person name="Reiff S.B."/>
            <person name="Swart E.C."/>
            <person name="Gosai S."/>
            <person name="Prabakaran S."/>
            <person name="Witkowska E."/>
            <person name="Larue G.E."/>
            <person name="Fisher S."/>
            <person name="Freeman R.M."/>
            <person name="Gunawardena J."/>
            <person name="Chu W."/>
            <person name="Stover N.A."/>
            <person name="Gregory B.D."/>
            <person name="Nowacki M."/>
            <person name="Derisi J."/>
            <person name="Roy S.W."/>
            <person name="Marshall W.F."/>
            <person name="Sood P."/>
        </authorList>
    </citation>
    <scope>NUCLEOTIDE SEQUENCE [LARGE SCALE GENOMIC DNA]</scope>
    <source>
        <strain evidence="1">WM001</strain>
    </source>
</reference>